<dbReference type="InterPro" id="IPR036737">
    <property type="entry name" value="OmpA-like_sf"/>
</dbReference>
<dbReference type="InterPro" id="IPR013783">
    <property type="entry name" value="Ig-like_fold"/>
</dbReference>
<evidence type="ECO:0000259" key="6">
    <source>
        <dbReference type="Pfam" id="PF22544"/>
    </source>
</evidence>
<evidence type="ECO:0000256" key="4">
    <source>
        <dbReference type="ARBA" id="ARBA00023069"/>
    </source>
</evidence>
<dbReference type="AlphaFoldDB" id="A0A6N9NMB2"/>
<feature type="domain" description="HYDIN/VesB/CFA65-like Ig-like" evidence="6">
    <location>
        <begin position="626"/>
        <end position="712"/>
    </location>
</feature>
<evidence type="ECO:0000256" key="2">
    <source>
        <dbReference type="ARBA" id="ARBA00004496"/>
    </source>
</evidence>
<evidence type="ECO:0000313" key="8">
    <source>
        <dbReference type="Proteomes" id="UP000470771"/>
    </source>
</evidence>
<gene>
    <name evidence="7" type="ORF">GQN54_08970</name>
</gene>
<evidence type="ECO:0000256" key="3">
    <source>
        <dbReference type="ARBA" id="ARBA00022490"/>
    </source>
</evidence>
<dbReference type="SUPFAM" id="SSF48452">
    <property type="entry name" value="TPR-like"/>
    <property type="match status" value="1"/>
</dbReference>
<reference evidence="7 8" key="1">
    <citation type="submission" date="2019-12" db="EMBL/GenBank/DDBJ databases">
        <authorList>
            <person name="Zhao J."/>
        </authorList>
    </citation>
    <scope>NUCLEOTIDE SEQUENCE [LARGE SCALE GENOMIC DNA]</scope>
    <source>
        <strain evidence="7 8">S-15</strain>
    </source>
</reference>
<dbReference type="GO" id="GO:0005737">
    <property type="term" value="C:cytoplasm"/>
    <property type="evidence" value="ECO:0007669"/>
    <property type="project" value="UniProtKB-SubCell"/>
</dbReference>
<comment type="subcellular location">
    <subcellularLocation>
        <location evidence="1">Cell projection</location>
        <location evidence="1">Cilium</location>
    </subcellularLocation>
    <subcellularLocation>
        <location evidence="2">Cytoplasm</location>
    </subcellularLocation>
</comment>
<sequence>MRVFLFAFLIALQLSVYSQTKKQLLQIANKAYLLQDYYSAINLYQNYLEAYPSEIEVKYKLSKSYIELNDFDKAIPHLLDIYKTDRDKKFQETSFLLANAYKQTANYRYAKRYFRRALIQHRRHKESYEYKKINQEIKSCDFAQTNYKPIKTKELTNLGSSINSTNADFAFTLIDNNTAIFASTDTFGTANGTIAYSKLFWANKINEQWSRGGLVQLPKSYADHNVVNPFYDDENRQLYFSDCDTMLRCMIKKGDIVGQSLTNIITLNNKINLPFTNNTQPTIAITDSAKYLIFSSDRTGGFGGMDIWYSKISESGYEEPINIGENINSPDHEISPFYKNNTLYFSSNWHLGFGGFDIFKSEGNITSHKKPENLLSPINSISNDLYFQEFEEHFYLTTNRTGSLTFKNDNCCNDIYYSPIVADTNNTIVENTYQSINNLLPLALYFDNDSPKKNKTDTTTNAIYTDLLNEYMNRKATYISQNLKGLNKNEAMDKEDDLIDFFEFQLINGSNQLDEITKFVEKQISNNEQVKLIVRGYSSSLSNSDYNFKLSQRRINSLQNYFNKVIEKTNALEILALPMGDLISTEKSQDNKRDQIYGLDAVYQRKIEIVGLVGRSIFTENQSISPKLVLPNPIINLGKIKSNVVKYSLTIKNTGNTDLQLIKIVGSHLSNAIFPQLIIPNESTTIELQFNFDSELETSKSSVYFISNETDKVKSIEFRYQFE</sequence>
<keyword evidence="4" id="KW-0969">Cilium</keyword>
<dbReference type="Proteomes" id="UP000470771">
    <property type="component" value="Unassembled WGS sequence"/>
</dbReference>
<accession>A0A6N9NMB2</accession>
<dbReference type="InterPro" id="IPR011990">
    <property type="entry name" value="TPR-like_helical_dom_sf"/>
</dbReference>
<protein>
    <recommendedName>
        <fullName evidence="6">HYDIN/VesB/CFA65-like Ig-like domain-containing protein</fullName>
    </recommendedName>
</protein>
<keyword evidence="3" id="KW-0963">Cytoplasm</keyword>
<keyword evidence="8" id="KW-1185">Reference proteome</keyword>
<dbReference type="SUPFAM" id="SSF103088">
    <property type="entry name" value="OmpA-like"/>
    <property type="match status" value="1"/>
</dbReference>
<evidence type="ECO:0000313" key="7">
    <source>
        <dbReference type="EMBL" id="NBG66247.1"/>
    </source>
</evidence>
<organism evidence="7 8">
    <name type="scientific">Acidiluteibacter ferrifornacis</name>
    <dbReference type="NCBI Taxonomy" id="2692424"/>
    <lineage>
        <taxon>Bacteria</taxon>
        <taxon>Pseudomonadati</taxon>
        <taxon>Bacteroidota</taxon>
        <taxon>Flavobacteriia</taxon>
        <taxon>Flavobacteriales</taxon>
        <taxon>Cryomorphaceae</taxon>
        <taxon>Acidiluteibacter</taxon>
    </lineage>
</organism>
<dbReference type="RefSeq" id="WP_160633206.1">
    <property type="nucleotide sequence ID" value="NZ_WWNE01000007.1"/>
</dbReference>
<dbReference type="Gene3D" id="3.30.1330.60">
    <property type="entry name" value="OmpA-like domain"/>
    <property type="match status" value="1"/>
</dbReference>
<dbReference type="InterPro" id="IPR053879">
    <property type="entry name" value="HYDIN_VesB_CFA65-like_Ig"/>
</dbReference>
<dbReference type="Pfam" id="PF22544">
    <property type="entry name" value="HYDIN_VesB_CFA65-like_Ig"/>
    <property type="match status" value="1"/>
</dbReference>
<proteinExistence type="predicted"/>
<evidence type="ECO:0000256" key="1">
    <source>
        <dbReference type="ARBA" id="ARBA00004138"/>
    </source>
</evidence>
<evidence type="ECO:0000256" key="5">
    <source>
        <dbReference type="ARBA" id="ARBA00023273"/>
    </source>
</evidence>
<dbReference type="EMBL" id="WWNE01000007">
    <property type="protein sequence ID" value="NBG66247.1"/>
    <property type="molecule type" value="Genomic_DNA"/>
</dbReference>
<comment type="caution">
    <text evidence="7">The sequence shown here is derived from an EMBL/GenBank/DDBJ whole genome shotgun (WGS) entry which is preliminary data.</text>
</comment>
<dbReference type="Gene3D" id="1.25.40.10">
    <property type="entry name" value="Tetratricopeptide repeat domain"/>
    <property type="match status" value="1"/>
</dbReference>
<dbReference type="Gene3D" id="2.60.40.10">
    <property type="entry name" value="Immunoglobulins"/>
    <property type="match status" value="1"/>
</dbReference>
<keyword evidence="5" id="KW-0966">Cell projection</keyword>
<name>A0A6N9NMB2_9FLAO</name>